<protein>
    <recommendedName>
        <fullName evidence="1">non-specific serine/threonine protein kinase</fullName>
        <ecNumber evidence="1">2.7.11.1</ecNumber>
    </recommendedName>
</protein>
<dbReference type="InterPro" id="IPR011009">
    <property type="entry name" value="Kinase-like_dom_sf"/>
</dbReference>
<dbReference type="SUPFAM" id="SSF54768">
    <property type="entry name" value="dsRNA-binding domain-like"/>
    <property type="match status" value="1"/>
</dbReference>
<keyword evidence="7 10" id="KW-0067">ATP-binding</keyword>
<dbReference type="InterPro" id="IPR017441">
    <property type="entry name" value="Protein_kinase_ATP_BS"/>
</dbReference>
<dbReference type="SUPFAM" id="SSF56112">
    <property type="entry name" value="Protein kinase-like (PK-like)"/>
    <property type="match status" value="1"/>
</dbReference>
<dbReference type="InterPro" id="IPR000719">
    <property type="entry name" value="Prot_kinase_dom"/>
</dbReference>
<evidence type="ECO:0000256" key="11">
    <source>
        <dbReference type="SAM" id="MobiDB-lite"/>
    </source>
</evidence>
<comment type="caution">
    <text evidence="14">The sequence shown here is derived from an EMBL/GenBank/DDBJ whole genome shotgun (WGS) entry which is preliminary data.</text>
</comment>
<dbReference type="PANTHER" id="PTHR11042:SF166">
    <property type="entry name" value="EUKARYOTIC TRANSLATION INITIATION FACTOR 2-ALPHA KINASE 3"/>
    <property type="match status" value="1"/>
</dbReference>
<evidence type="ECO:0000256" key="10">
    <source>
        <dbReference type="PROSITE-ProRule" id="PRU10141"/>
    </source>
</evidence>
<evidence type="ECO:0000256" key="6">
    <source>
        <dbReference type="ARBA" id="ARBA00022777"/>
    </source>
</evidence>
<dbReference type="InterPro" id="IPR014720">
    <property type="entry name" value="dsRBD_dom"/>
</dbReference>
<dbReference type="PANTHER" id="PTHR11042">
    <property type="entry name" value="EUKARYOTIC TRANSLATION INITIATION FACTOR 2-ALPHA KINASE EIF2-ALPHA KINASE -RELATED"/>
    <property type="match status" value="1"/>
</dbReference>
<accession>A0AAN7X3A0</accession>
<dbReference type="PROSITE" id="PS00108">
    <property type="entry name" value="PROTEIN_KINASE_ST"/>
    <property type="match status" value="1"/>
</dbReference>
<evidence type="ECO:0000256" key="4">
    <source>
        <dbReference type="ARBA" id="ARBA00022679"/>
    </source>
</evidence>
<evidence type="ECO:0000256" key="5">
    <source>
        <dbReference type="ARBA" id="ARBA00022741"/>
    </source>
</evidence>
<dbReference type="AlphaFoldDB" id="A0AAN7X3A0"/>
<evidence type="ECO:0000256" key="1">
    <source>
        <dbReference type="ARBA" id="ARBA00012513"/>
    </source>
</evidence>
<organism evidence="14 15">
    <name type="scientific">Eleginops maclovinus</name>
    <name type="common">Patagonian blennie</name>
    <name type="synonym">Eleginus maclovinus</name>
    <dbReference type="NCBI Taxonomy" id="56733"/>
    <lineage>
        <taxon>Eukaryota</taxon>
        <taxon>Metazoa</taxon>
        <taxon>Chordata</taxon>
        <taxon>Craniata</taxon>
        <taxon>Vertebrata</taxon>
        <taxon>Euteleostomi</taxon>
        <taxon>Actinopterygii</taxon>
        <taxon>Neopterygii</taxon>
        <taxon>Teleostei</taxon>
        <taxon>Neoteleostei</taxon>
        <taxon>Acanthomorphata</taxon>
        <taxon>Eupercaria</taxon>
        <taxon>Perciformes</taxon>
        <taxon>Notothenioidei</taxon>
        <taxon>Eleginopidae</taxon>
        <taxon>Eleginops</taxon>
    </lineage>
</organism>
<dbReference type="SMART" id="SM00358">
    <property type="entry name" value="DSRM"/>
    <property type="match status" value="1"/>
</dbReference>
<keyword evidence="2" id="KW-0723">Serine/threonine-protein kinase</keyword>
<evidence type="ECO:0000259" key="12">
    <source>
        <dbReference type="PROSITE" id="PS50011"/>
    </source>
</evidence>
<dbReference type="InterPro" id="IPR008271">
    <property type="entry name" value="Ser/Thr_kinase_AS"/>
</dbReference>
<dbReference type="PROSITE" id="PS50011">
    <property type="entry name" value="PROTEIN_KINASE_DOM"/>
    <property type="match status" value="1"/>
</dbReference>
<dbReference type="InterPro" id="IPR050339">
    <property type="entry name" value="CC_SR_Kinase"/>
</dbReference>
<dbReference type="GO" id="GO:0005524">
    <property type="term" value="F:ATP binding"/>
    <property type="evidence" value="ECO:0007669"/>
    <property type="project" value="UniProtKB-UniRule"/>
</dbReference>
<feature type="domain" description="DRBM" evidence="13">
    <location>
        <begin position="6"/>
        <end position="74"/>
    </location>
</feature>
<evidence type="ECO:0000256" key="9">
    <source>
        <dbReference type="PROSITE-ProRule" id="PRU00266"/>
    </source>
</evidence>
<dbReference type="Pfam" id="PF00069">
    <property type="entry name" value="Pkinase"/>
    <property type="match status" value="1"/>
</dbReference>
<reference evidence="14 15" key="2">
    <citation type="journal article" date="2023" name="Mol. Biol. Evol.">
        <title>Genomics of Secondarily Temperate Adaptation in the Only Non-Antarctic Icefish.</title>
        <authorList>
            <person name="Rivera-Colon A.G."/>
            <person name="Rayamajhi N."/>
            <person name="Minhas B.F."/>
            <person name="Madrigal G."/>
            <person name="Bilyk K.T."/>
            <person name="Yoon V."/>
            <person name="Hune M."/>
            <person name="Gregory S."/>
            <person name="Cheng C.H.C."/>
            <person name="Catchen J.M."/>
        </authorList>
    </citation>
    <scope>NUCLEOTIDE SEQUENCE [LARGE SCALE GENOMIC DNA]</scope>
    <source>
        <strain evidence="14">JMC-PN-2008</strain>
    </source>
</reference>
<feature type="domain" description="Protein kinase" evidence="12">
    <location>
        <begin position="258"/>
        <end position="536"/>
    </location>
</feature>
<keyword evidence="9" id="KW-0694">RNA-binding</keyword>
<gene>
    <name evidence="14" type="ORF">PBY51_014903</name>
</gene>
<keyword evidence="4" id="KW-0808">Transferase</keyword>
<dbReference type="GO" id="GO:0004694">
    <property type="term" value="F:eukaryotic translation initiation factor 2alpha kinase activity"/>
    <property type="evidence" value="ECO:0007669"/>
    <property type="project" value="TreeGrafter"/>
</dbReference>
<dbReference type="FunFam" id="1.10.510.10:FF:000251">
    <property type="entry name" value="eukaryotic translation initiation factor 2-alpha kinase 3"/>
    <property type="match status" value="1"/>
</dbReference>
<keyword evidence="6" id="KW-0418">Kinase</keyword>
<dbReference type="PROSITE" id="PS50137">
    <property type="entry name" value="DS_RBD"/>
    <property type="match status" value="1"/>
</dbReference>
<reference evidence="14 15" key="1">
    <citation type="journal article" date="2023" name="Genes (Basel)">
        <title>Chromosome-Level Genome Assembly and Circadian Gene Repertoire of the Patagonia Blennie Eleginops maclovinus-The Closest Ancestral Proxy of Antarctic Cryonotothenioids.</title>
        <authorList>
            <person name="Cheng C.C."/>
            <person name="Rivera-Colon A.G."/>
            <person name="Minhas B.F."/>
            <person name="Wilson L."/>
            <person name="Rayamajhi N."/>
            <person name="Vargas-Chacoff L."/>
            <person name="Catchen J.M."/>
        </authorList>
    </citation>
    <scope>NUCLEOTIDE SEQUENCE [LARGE SCALE GENOMIC DNA]</scope>
    <source>
        <strain evidence="14">JMC-PN-2008</strain>
    </source>
</reference>
<keyword evidence="5 10" id="KW-0547">Nucleotide-binding</keyword>
<comment type="similarity">
    <text evidence="8">Belongs to the protein kinase superfamily. Ser/Thr protein kinase family. GCN2 subfamily.</text>
</comment>
<dbReference type="SMART" id="SM00220">
    <property type="entry name" value="S_TKc"/>
    <property type="match status" value="1"/>
</dbReference>
<dbReference type="Proteomes" id="UP001346869">
    <property type="component" value="Unassembled WGS sequence"/>
</dbReference>
<dbReference type="EMBL" id="JAUZQC010000019">
    <property type="protein sequence ID" value="KAK5853776.1"/>
    <property type="molecule type" value="Genomic_DNA"/>
</dbReference>
<name>A0AAN7X3A0_ELEMC</name>
<dbReference type="PROSITE" id="PS00107">
    <property type="entry name" value="PROTEIN_KINASE_ATP"/>
    <property type="match status" value="1"/>
</dbReference>
<proteinExistence type="inferred from homology"/>
<feature type="binding site" evidence="10">
    <location>
        <position position="287"/>
    </location>
    <ligand>
        <name>ATP</name>
        <dbReference type="ChEBI" id="CHEBI:30616"/>
    </ligand>
</feature>
<evidence type="ECO:0000256" key="7">
    <source>
        <dbReference type="ARBA" id="ARBA00022840"/>
    </source>
</evidence>
<dbReference type="Pfam" id="PF00035">
    <property type="entry name" value="dsrm"/>
    <property type="match status" value="1"/>
</dbReference>
<keyword evidence="15" id="KW-1185">Reference proteome</keyword>
<evidence type="ECO:0000256" key="8">
    <source>
        <dbReference type="ARBA" id="ARBA00037982"/>
    </source>
</evidence>
<dbReference type="Gene3D" id="1.10.510.10">
    <property type="entry name" value="Transferase(Phosphotransferase) domain 1"/>
    <property type="match status" value="1"/>
</dbReference>
<sequence>MGKKRNYIAQLETYARKARWELTYEDMCSEGPEPNERFSKRAVVNGKYFPIGVGNNPKQAKWNAAKSALSCLNEKENLKPVTEKAANNPTAKVPQKNTTKVNLLGVLNVNAPKNRGNIKAGLSTTQEPHDVPQCSSFVVGDKEHPAVTGKPTTEAKEEAANLEKYEIFCSETTEINSGSVIVAPARPPTALETCDAKLKIVLMTDFTNSSSSTKDEEQNPVVKPKTSSKSGSQEVNTGDCPTEKTSTKSEMSRFTSEFDCIESLGEGSFGRVFKALEKLTEKNYAIKIVHYKDIENALQEVKTLSDLNHCNIVRYYTCWLEDSGYRCESLDESASSTQCSINDSSIKYLYIQMELCEYTLREWIDKKNEEKSLQDSKRRKEGLTIVQQIVRGVEYIHSKMLIHRDLKPANIMLGKDEKVTIGDFGLVTVENDAESLREREMYTGTPAYMAPEQKQQKTYDRKVDIFPLGLIYFELLWKLSTVHERNKVWPNIREQKFPKEFQCNFPKECFIIKPMLCEKPEERPEASQLKADIKEIERRGRSRGRWTV</sequence>
<keyword evidence="3" id="KW-0597">Phosphoprotein</keyword>
<feature type="compositionally biased region" description="Polar residues" evidence="11">
    <location>
        <begin position="225"/>
        <end position="236"/>
    </location>
</feature>
<dbReference type="Gene3D" id="3.30.200.20">
    <property type="entry name" value="Phosphorylase Kinase, domain 1"/>
    <property type="match status" value="1"/>
</dbReference>
<dbReference type="EC" id="2.7.11.1" evidence="1"/>
<dbReference type="GO" id="GO:0005634">
    <property type="term" value="C:nucleus"/>
    <property type="evidence" value="ECO:0007669"/>
    <property type="project" value="TreeGrafter"/>
</dbReference>
<dbReference type="GO" id="GO:0005737">
    <property type="term" value="C:cytoplasm"/>
    <property type="evidence" value="ECO:0007669"/>
    <property type="project" value="TreeGrafter"/>
</dbReference>
<dbReference type="Gene3D" id="3.30.160.20">
    <property type="match status" value="1"/>
</dbReference>
<evidence type="ECO:0000259" key="13">
    <source>
        <dbReference type="PROSITE" id="PS50137"/>
    </source>
</evidence>
<dbReference type="GO" id="GO:0003723">
    <property type="term" value="F:RNA binding"/>
    <property type="evidence" value="ECO:0007669"/>
    <property type="project" value="UniProtKB-UniRule"/>
</dbReference>
<evidence type="ECO:0000313" key="15">
    <source>
        <dbReference type="Proteomes" id="UP001346869"/>
    </source>
</evidence>
<evidence type="ECO:0000313" key="14">
    <source>
        <dbReference type="EMBL" id="KAK5853776.1"/>
    </source>
</evidence>
<feature type="region of interest" description="Disordered" evidence="11">
    <location>
        <begin position="208"/>
        <end position="248"/>
    </location>
</feature>
<evidence type="ECO:0000256" key="3">
    <source>
        <dbReference type="ARBA" id="ARBA00022553"/>
    </source>
</evidence>
<evidence type="ECO:0000256" key="2">
    <source>
        <dbReference type="ARBA" id="ARBA00022527"/>
    </source>
</evidence>